<dbReference type="Pfam" id="PF01535">
    <property type="entry name" value="PPR"/>
    <property type="match status" value="1"/>
</dbReference>
<dbReference type="AlphaFoldDB" id="A0AAW1XGN9"/>
<dbReference type="EMBL" id="JBEDUW010000004">
    <property type="protein sequence ID" value="KAK9934907.1"/>
    <property type="molecule type" value="Genomic_DNA"/>
</dbReference>
<dbReference type="PROSITE" id="PS51375">
    <property type="entry name" value="PPR"/>
    <property type="match status" value="4"/>
</dbReference>
<evidence type="ECO:0000313" key="4">
    <source>
        <dbReference type="Proteomes" id="UP001457282"/>
    </source>
</evidence>
<dbReference type="Gene3D" id="1.25.40.10">
    <property type="entry name" value="Tetratricopeptide repeat domain"/>
    <property type="match status" value="3"/>
</dbReference>
<name>A0AAW1XGN9_RUBAR</name>
<organism evidence="3 4">
    <name type="scientific">Rubus argutus</name>
    <name type="common">Southern blackberry</name>
    <dbReference type="NCBI Taxonomy" id="59490"/>
    <lineage>
        <taxon>Eukaryota</taxon>
        <taxon>Viridiplantae</taxon>
        <taxon>Streptophyta</taxon>
        <taxon>Embryophyta</taxon>
        <taxon>Tracheophyta</taxon>
        <taxon>Spermatophyta</taxon>
        <taxon>Magnoliopsida</taxon>
        <taxon>eudicotyledons</taxon>
        <taxon>Gunneridae</taxon>
        <taxon>Pentapetalae</taxon>
        <taxon>rosids</taxon>
        <taxon>fabids</taxon>
        <taxon>Rosales</taxon>
        <taxon>Rosaceae</taxon>
        <taxon>Rosoideae</taxon>
        <taxon>Rosoideae incertae sedis</taxon>
        <taxon>Rubus</taxon>
    </lineage>
</organism>
<evidence type="ECO:0000256" key="2">
    <source>
        <dbReference type="PROSITE-ProRule" id="PRU00708"/>
    </source>
</evidence>
<dbReference type="Pfam" id="PF13041">
    <property type="entry name" value="PPR_2"/>
    <property type="match status" value="2"/>
</dbReference>
<gene>
    <name evidence="3" type="ORF">M0R45_022034</name>
</gene>
<proteinExistence type="predicted"/>
<dbReference type="NCBIfam" id="TIGR00756">
    <property type="entry name" value="PPR"/>
    <property type="match status" value="2"/>
</dbReference>
<feature type="repeat" description="PPR" evidence="2">
    <location>
        <begin position="271"/>
        <end position="305"/>
    </location>
</feature>
<dbReference type="InterPro" id="IPR002885">
    <property type="entry name" value="PPR_rpt"/>
</dbReference>
<dbReference type="Proteomes" id="UP001457282">
    <property type="component" value="Unassembled WGS sequence"/>
</dbReference>
<dbReference type="PANTHER" id="PTHR45613">
    <property type="entry name" value="PENTATRICOPEPTIDE REPEAT-CONTAINING PROTEIN"/>
    <property type="match status" value="1"/>
</dbReference>
<feature type="repeat" description="PPR" evidence="2">
    <location>
        <begin position="376"/>
        <end position="410"/>
    </location>
</feature>
<protein>
    <recommendedName>
        <fullName evidence="5">Pentatricopeptide repeat-containing protein</fullName>
    </recommendedName>
</protein>
<keyword evidence="1" id="KW-0677">Repeat</keyword>
<evidence type="ECO:0008006" key="5">
    <source>
        <dbReference type="Google" id="ProtNLM"/>
    </source>
</evidence>
<keyword evidence="4" id="KW-1185">Reference proteome</keyword>
<sequence>MLNHIHKWKPIHFLQNSRTFAPLSSLIFSKPSAFAAKRNDEPTVGPDSRTNVSEIVTGLRILGLRGINGDHYYKHIMSTLNQIQVDLIIEKLRIENPESVFSFFNLLRNEYGFRHSRVSIFAVAHVLAANRRFQELRLVVKQMVDEEGSGSATSLCELLLNRFRDWDWSGVVWDILAFSYSRSEMVYDALCVLAKMKDLNLKVSTSTYNSLLHNLRHTEIMWNVYDEIKDSGTPQSEYTTSILIDGLCEQAGLQDAVSFLMDAQRKETGPSVVSFNTIMSRFSKLGFVDIAKSFFCMIFKYGLLPDSYSYNILIHGLCVAGSLEEALEFTKDMERHGLHPDTVTYNILCKGFRLLGLMSGARQVIQKMLVKGLNPDHVTYTILICGHCHSGNTEEALKLREEMLSRGFQLSIILYSVLLSSLCKSGRVEESIEIAL</sequence>
<accession>A0AAW1XGN9</accession>
<reference evidence="3 4" key="1">
    <citation type="journal article" date="2023" name="G3 (Bethesda)">
        <title>A chromosome-length genome assembly and annotation of blackberry (Rubus argutus, cv. 'Hillquist').</title>
        <authorList>
            <person name="Bruna T."/>
            <person name="Aryal R."/>
            <person name="Dudchenko O."/>
            <person name="Sargent D.J."/>
            <person name="Mead D."/>
            <person name="Buti M."/>
            <person name="Cavallini A."/>
            <person name="Hytonen T."/>
            <person name="Andres J."/>
            <person name="Pham M."/>
            <person name="Weisz D."/>
            <person name="Mascagni F."/>
            <person name="Usai G."/>
            <person name="Natali L."/>
            <person name="Bassil N."/>
            <person name="Fernandez G.E."/>
            <person name="Lomsadze A."/>
            <person name="Armour M."/>
            <person name="Olukolu B."/>
            <person name="Poorten T."/>
            <person name="Britton C."/>
            <person name="Davik J."/>
            <person name="Ashrafi H."/>
            <person name="Aiden E.L."/>
            <person name="Borodovsky M."/>
            <person name="Worthington M."/>
        </authorList>
    </citation>
    <scope>NUCLEOTIDE SEQUENCE [LARGE SCALE GENOMIC DNA]</scope>
    <source>
        <strain evidence="3">PI 553951</strain>
    </source>
</reference>
<evidence type="ECO:0000313" key="3">
    <source>
        <dbReference type="EMBL" id="KAK9934907.1"/>
    </source>
</evidence>
<feature type="repeat" description="PPR" evidence="2">
    <location>
        <begin position="306"/>
        <end position="340"/>
    </location>
</feature>
<feature type="repeat" description="PPR" evidence="2">
    <location>
        <begin position="341"/>
        <end position="375"/>
    </location>
</feature>
<comment type="caution">
    <text evidence="3">The sequence shown here is derived from an EMBL/GenBank/DDBJ whole genome shotgun (WGS) entry which is preliminary data.</text>
</comment>
<evidence type="ECO:0000256" key="1">
    <source>
        <dbReference type="ARBA" id="ARBA00022737"/>
    </source>
</evidence>
<dbReference type="InterPro" id="IPR011990">
    <property type="entry name" value="TPR-like_helical_dom_sf"/>
</dbReference>
<dbReference type="PANTHER" id="PTHR45613:SF9">
    <property type="entry name" value="MITOCHONDRIAL GROUP I INTRON SPLICING FACTOR CCM1"/>
    <property type="match status" value="1"/>
</dbReference>